<keyword evidence="1" id="KW-1133">Transmembrane helix</keyword>
<keyword evidence="1" id="KW-0812">Transmembrane</keyword>
<dbReference type="AlphaFoldDB" id="A0A6J4LDB2"/>
<protein>
    <recommendedName>
        <fullName evidence="3">ATP synthase protein I</fullName>
    </recommendedName>
</protein>
<organism evidence="2">
    <name type="scientific">uncultured Nocardioidaceae bacterium</name>
    <dbReference type="NCBI Taxonomy" id="253824"/>
    <lineage>
        <taxon>Bacteria</taxon>
        <taxon>Bacillati</taxon>
        <taxon>Actinomycetota</taxon>
        <taxon>Actinomycetes</taxon>
        <taxon>Propionibacteriales</taxon>
        <taxon>Nocardioidaceae</taxon>
        <taxon>environmental samples</taxon>
    </lineage>
</organism>
<proteinExistence type="predicted"/>
<feature type="transmembrane region" description="Helical" evidence="1">
    <location>
        <begin position="21"/>
        <end position="42"/>
    </location>
</feature>
<accession>A0A6J4LDB2</accession>
<name>A0A6J4LDB2_9ACTN</name>
<feature type="transmembrane region" description="Helical" evidence="1">
    <location>
        <begin position="48"/>
        <end position="68"/>
    </location>
</feature>
<evidence type="ECO:0000313" key="2">
    <source>
        <dbReference type="EMBL" id="CAA9328640.1"/>
    </source>
</evidence>
<sequence>MTTDTASHEATRARAEARSEFRLRVGAVIVVGLISVLISLLAAGLTGVWGALVGVALVLAFFGSSSWVMTRTRPLEPALVLVIAMGLYLLKMIGLVIVVVVLGALDVLGDPLHRVALALTIIAGALTWSAAEIVTTVRRRQPLYDAPREAS</sequence>
<evidence type="ECO:0008006" key="3">
    <source>
        <dbReference type="Google" id="ProtNLM"/>
    </source>
</evidence>
<gene>
    <name evidence="2" type="ORF">AVDCRST_MAG29-896</name>
</gene>
<dbReference type="EMBL" id="CADCUG010000048">
    <property type="protein sequence ID" value="CAA9328640.1"/>
    <property type="molecule type" value="Genomic_DNA"/>
</dbReference>
<reference evidence="2" key="1">
    <citation type="submission" date="2020-02" db="EMBL/GenBank/DDBJ databases">
        <authorList>
            <person name="Meier V. D."/>
        </authorList>
    </citation>
    <scope>NUCLEOTIDE SEQUENCE</scope>
    <source>
        <strain evidence="2">AVDCRST_MAG29</strain>
    </source>
</reference>
<feature type="transmembrane region" description="Helical" evidence="1">
    <location>
        <begin position="111"/>
        <end position="131"/>
    </location>
</feature>
<evidence type="ECO:0000256" key="1">
    <source>
        <dbReference type="SAM" id="Phobius"/>
    </source>
</evidence>
<feature type="transmembrane region" description="Helical" evidence="1">
    <location>
        <begin position="80"/>
        <end position="105"/>
    </location>
</feature>
<keyword evidence="1" id="KW-0472">Membrane</keyword>